<dbReference type="AlphaFoldDB" id="M1X0N4"/>
<evidence type="ECO:0000313" key="1">
    <source>
        <dbReference type="EMBL" id="CCH68392.1"/>
    </source>
</evidence>
<name>M1X0N4_9NOST</name>
<dbReference type="EMBL" id="CAIY01000088">
    <property type="protein sequence ID" value="CCH68392.1"/>
    <property type="molecule type" value="Genomic_DNA"/>
</dbReference>
<proteinExistence type="predicted"/>
<reference evidence="1 2" key="1">
    <citation type="submission" date="2012-05" db="EMBL/GenBank/DDBJ databases">
        <authorList>
            <person name="Hilton J."/>
        </authorList>
    </citation>
    <scope>NUCLEOTIDE SEQUENCE [LARGE SCALE GENOMIC DNA]</scope>
    <source>
        <strain evidence="1 2">HH01</strain>
    </source>
</reference>
<organism evidence="1 2">
    <name type="scientific">Richelia intracellularis HH01</name>
    <dbReference type="NCBI Taxonomy" id="1165094"/>
    <lineage>
        <taxon>Bacteria</taxon>
        <taxon>Bacillati</taxon>
        <taxon>Cyanobacteriota</taxon>
        <taxon>Cyanophyceae</taxon>
        <taxon>Nostocales</taxon>
        <taxon>Nostocaceae</taxon>
        <taxon>Richelia</taxon>
    </lineage>
</organism>
<evidence type="ECO:0000313" key="2">
    <source>
        <dbReference type="Proteomes" id="UP000053051"/>
    </source>
</evidence>
<comment type="caution">
    <text evidence="1">The sequence shown here is derived from an EMBL/GenBank/DDBJ whole genome shotgun (WGS) entry which is preliminary data.</text>
</comment>
<protein>
    <submittedName>
        <fullName evidence="1">Acyl-CoA dehydrogenase family protein</fullName>
    </submittedName>
</protein>
<dbReference type="Proteomes" id="UP000053051">
    <property type="component" value="Unassembled WGS sequence"/>
</dbReference>
<gene>
    <name evidence="1" type="ORF">RINTHH_22370</name>
</gene>
<reference evidence="2" key="2">
    <citation type="submission" date="2016-01" db="EMBL/GenBank/DDBJ databases">
        <title>Diatom-associated endosymboitic cyanobacterium lacks core nitrogen metabolism enzymes.</title>
        <authorList>
            <person name="Hilton J.A."/>
            <person name="Foster R.A."/>
            <person name="Tripp H.J."/>
            <person name="Carter B.J."/>
            <person name="Zehr J.P."/>
            <person name="Villareal T.A."/>
        </authorList>
    </citation>
    <scope>NUCLEOTIDE SEQUENCE [LARGE SCALE GENOMIC DNA]</scope>
    <source>
        <strain evidence="2">HH01</strain>
    </source>
</reference>
<keyword evidence="2" id="KW-1185">Reference proteome</keyword>
<accession>M1X0N4</accession>
<sequence>MSQKVRTLANEIDVSSVELSKALKGLGDLKLLNFYLPHFFKEIEVSGEIFADFQELVASYSGALAFLQTQHQSAVRMVVSSANTQLKKNIYPK</sequence>
<dbReference type="STRING" id="1165094.RINTHH_22370"/>